<feature type="domain" description="Ferrous iron transporter FeoA-like" evidence="2">
    <location>
        <begin position="1"/>
        <end position="73"/>
    </location>
</feature>
<dbReference type="SMART" id="SM00899">
    <property type="entry name" value="FeoA"/>
    <property type="match status" value="1"/>
</dbReference>
<dbReference type="Gene3D" id="2.30.30.90">
    <property type="match status" value="1"/>
</dbReference>
<dbReference type="PANTHER" id="PTHR42954">
    <property type="entry name" value="FE(2+) TRANSPORT PROTEIN A"/>
    <property type="match status" value="1"/>
</dbReference>
<keyword evidence="1" id="KW-0408">Iron</keyword>
<dbReference type="InterPro" id="IPR038157">
    <property type="entry name" value="FeoA_core_dom"/>
</dbReference>
<evidence type="ECO:0000313" key="3">
    <source>
        <dbReference type="EMBL" id="SMC16854.1"/>
    </source>
</evidence>
<dbReference type="Pfam" id="PF04023">
    <property type="entry name" value="FeoA"/>
    <property type="match status" value="1"/>
</dbReference>
<dbReference type="InterPro" id="IPR052713">
    <property type="entry name" value="FeoA"/>
</dbReference>
<dbReference type="SUPFAM" id="SSF50037">
    <property type="entry name" value="C-terminal domain of transcriptional repressors"/>
    <property type="match status" value="1"/>
</dbReference>
<evidence type="ECO:0000259" key="2">
    <source>
        <dbReference type="SMART" id="SM00899"/>
    </source>
</evidence>
<dbReference type="OrthoDB" id="559009at2"/>
<gene>
    <name evidence="3" type="ORF">SAMN02745857_00262</name>
</gene>
<protein>
    <submittedName>
        <fullName evidence="3">Ferrous iron transport protein A</fullName>
    </submittedName>
</protein>
<dbReference type="EMBL" id="FWXD01000001">
    <property type="protein sequence ID" value="SMC16854.1"/>
    <property type="molecule type" value="Genomic_DNA"/>
</dbReference>
<organism evidence="3 4">
    <name type="scientific">Andreprevotia lacus DSM 23236</name>
    <dbReference type="NCBI Taxonomy" id="1121001"/>
    <lineage>
        <taxon>Bacteria</taxon>
        <taxon>Pseudomonadati</taxon>
        <taxon>Pseudomonadota</taxon>
        <taxon>Betaproteobacteria</taxon>
        <taxon>Neisseriales</taxon>
        <taxon>Chitinibacteraceae</taxon>
        <taxon>Andreprevotia</taxon>
    </lineage>
</organism>
<accession>A0A1W1WYY8</accession>
<dbReference type="RefSeq" id="WP_084088722.1">
    <property type="nucleotide sequence ID" value="NZ_FWXD01000001.1"/>
</dbReference>
<evidence type="ECO:0000256" key="1">
    <source>
        <dbReference type="ARBA" id="ARBA00023004"/>
    </source>
</evidence>
<dbReference type="GO" id="GO:0046914">
    <property type="term" value="F:transition metal ion binding"/>
    <property type="evidence" value="ECO:0007669"/>
    <property type="project" value="InterPro"/>
</dbReference>
<name>A0A1W1WYY8_9NEIS</name>
<proteinExistence type="predicted"/>
<dbReference type="AlphaFoldDB" id="A0A1W1WYY8"/>
<reference evidence="3 4" key="1">
    <citation type="submission" date="2017-04" db="EMBL/GenBank/DDBJ databases">
        <authorList>
            <person name="Afonso C.L."/>
            <person name="Miller P.J."/>
            <person name="Scott M.A."/>
            <person name="Spackman E."/>
            <person name="Goraichik I."/>
            <person name="Dimitrov K.M."/>
            <person name="Suarez D.L."/>
            <person name="Swayne D.E."/>
        </authorList>
    </citation>
    <scope>NUCLEOTIDE SEQUENCE [LARGE SCALE GENOMIC DNA]</scope>
    <source>
        <strain evidence="3 4">DSM 23236</strain>
    </source>
</reference>
<dbReference type="PANTHER" id="PTHR42954:SF2">
    <property type="entry name" value="FE(2+) TRANSPORT PROTEIN A"/>
    <property type="match status" value="1"/>
</dbReference>
<dbReference type="InterPro" id="IPR008988">
    <property type="entry name" value="Transcriptional_repressor_C"/>
</dbReference>
<dbReference type="STRING" id="1121001.SAMN02745857_00262"/>
<dbReference type="Proteomes" id="UP000192761">
    <property type="component" value="Unassembled WGS sequence"/>
</dbReference>
<sequence length="74" mass="8256">MTLNDLTPGQAASLSHHQLPAELARRLAALGMREHRQIQLVRRGWLGGPLQLRIGNTEFMLRRAHGGLVHVSQD</sequence>
<evidence type="ECO:0000313" key="4">
    <source>
        <dbReference type="Proteomes" id="UP000192761"/>
    </source>
</evidence>
<keyword evidence="4" id="KW-1185">Reference proteome</keyword>
<dbReference type="InterPro" id="IPR007167">
    <property type="entry name" value="Fe-transptr_FeoA-like"/>
</dbReference>